<feature type="compositionally biased region" description="Polar residues" evidence="1">
    <location>
        <begin position="22"/>
        <end position="42"/>
    </location>
</feature>
<evidence type="ECO:0000256" key="1">
    <source>
        <dbReference type="SAM" id="MobiDB-lite"/>
    </source>
</evidence>
<accession>A0A0E9PS46</accession>
<name>A0A0E9PS46_ANGAN</name>
<organism evidence="2">
    <name type="scientific">Anguilla anguilla</name>
    <name type="common">European freshwater eel</name>
    <name type="synonym">Muraena anguilla</name>
    <dbReference type="NCBI Taxonomy" id="7936"/>
    <lineage>
        <taxon>Eukaryota</taxon>
        <taxon>Metazoa</taxon>
        <taxon>Chordata</taxon>
        <taxon>Craniata</taxon>
        <taxon>Vertebrata</taxon>
        <taxon>Euteleostomi</taxon>
        <taxon>Actinopterygii</taxon>
        <taxon>Neopterygii</taxon>
        <taxon>Teleostei</taxon>
        <taxon>Anguilliformes</taxon>
        <taxon>Anguillidae</taxon>
        <taxon>Anguilla</taxon>
    </lineage>
</organism>
<dbReference type="AlphaFoldDB" id="A0A0E9PS46"/>
<reference evidence="2" key="2">
    <citation type="journal article" date="2015" name="Fish Shellfish Immunol.">
        <title>Early steps in the European eel (Anguilla anguilla)-Vibrio vulnificus interaction in the gills: Role of the RtxA13 toxin.</title>
        <authorList>
            <person name="Callol A."/>
            <person name="Pajuelo D."/>
            <person name="Ebbesson L."/>
            <person name="Teles M."/>
            <person name="MacKenzie S."/>
            <person name="Amaro C."/>
        </authorList>
    </citation>
    <scope>NUCLEOTIDE SEQUENCE</scope>
</reference>
<reference evidence="2" key="1">
    <citation type="submission" date="2014-11" db="EMBL/GenBank/DDBJ databases">
        <authorList>
            <person name="Amaro Gonzalez C."/>
        </authorList>
    </citation>
    <scope>NUCLEOTIDE SEQUENCE</scope>
</reference>
<sequence length="52" mass="5692">MKQQCPAVRPCFRLHTAFVDPSSQATSVDEPSQGSGGTSCQFPVQPFNPRRI</sequence>
<evidence type="ECO:0000313" key="2">
    <source>
        <dbReference type="EMBL" id="JAH07304.1"/>
    </source>
</evidence>
<protein>
    <submittedName>
        <fullName evidence="2">Uncharacterized protein</fullName>
    </submittedName>
</protein>
<dbReference type="EMBL" id="GBXM01101273">
    <property type="protein sequence ID" value="JAH07304.1"/>
    <property type="molecule type" value="Transcribed_RNA"/>
</dbReference>
<feature type="region of interest" description="Disordered" evidence="1">
    <location>
        <begin position="22"/>
        <end position="52"/>
    </location>
</feature>
<proteinExistence type="predicted"/>